<dbReference type="EMBL" id="OOFM01000001">
    <property type="protein sequence ID" value="SPL62175.1"/>
    <property type="molecule type" value="Genomic_DNA"/>
</dbReference>
<keyword evidence="1" id="KW-0472">Membrane</keyword>
<evidence type="ECO:0000313" key="4">
    <source>
        <dbReference type="EMBL" id="SPL62175.1"/>
    </source>
</evidence>
<evidence type="ECO:0000259" key="3">
    <source>
        <dbReference type="Pfam" id="PF16220"/>
    </source>
</evidence>
<dbReference type="Gene3D" id="2.60.120.1440">
    <property type="match status" value="1"/>
</dbReference>
<dbReference type="InterPro" id="IPR032623">
    <property type="entry name" value="FecR_N"/>
</dbReference>
<protein>
    <submittedName>
        <fullName evidence="4">Iron siderophore sensor protein</fullName>
    </submittedName>
</protein>
<keyword evidence="1" id="KW-1133">Transmembrane helix</keyword>
<feature type="domain" description="FecR protein" evidence="2">
    <location>
        <begin position="107"/>
        <end position="198"/>
    </location>
</feature>
<evidence type="ECO:0000256" key="1">
    <source>
        <dbReference type="SAM" id="Phobius"/>
    </source>
</evidence>
<sequence>MWTGMKDFETDPVFMKALEWFVLLQDKAVSADDRRAFSVWMASDPAHQLAYERAQALWQRFDAVKPEYDRYKGSNRVSRRGVVLGGFAALVLAPGGYMLSRPGLFATYKTDVGERRSFTLADGSTVELGSYSALSVEFSDKRRDLVLHQGQGFFQVAADATRPFVVSAKGGTITALGTAFDVKLDEDAVTVSVVEHAVSVAFGDAAPVRLDEGWQLTFIGGTIAAPHRSDSQIVEAWRNDRVIFEDVPLRRVLTELERYRRGRIFLTDAEIGNMPVTAIFDTRDAEAALATIAETLPVKVMNASGWVTVVTRR</sequence>
<dbReference type="Gene3D" id="3.55.50.30">
    <property type="match status" value="1"/>
</dbReference>
<name>A0A2P9HDM5_9HYPH</name>
<dbReference type="PANTHER" id="PTHR30273:SF2">
    <property type="entry name" value="PROTEIN FECR"/>
    <property type="match status" value="1"/>
</dbReference>
<feature type="domain" description="FecR N-terminal" evidence="3">
    <location>
        <begin position="17"/>
        <end position="57"/>
    </location>
</feature>
<keyword evidence="1" id="KW-0812">Transmembrane</keyword>
<dbReference type="InterPro" id="IPR006860">
    <property type="entry name" value="FecR"/>
</dbReference>
<gene>
    <name evidence="4" type="ORF">OHAE_4967</name>
</gene>
<proteinExistence type="predicted"/>
<dbReference type="GO" id="GO:0016989">
    <property type="term" value="F:sigma factor antagonist activity"/>
    <property type="evidence" value="ECO:0007669"/>
    <property type="project" value="TreeGrafter"/>
</dbReference>
<accession>A0A2P9HDM5</accession>
<dbReference type="PIRSF" id="PIRSF018266">
    <property type="entry name" value="FecR"/>
    <property type="match status" value="1"/>
</dbReference>
<dbReference type="Proteomes" id="UP000246073">
    <property type="component" value="Unassembled WGS sequence"/>
</dbReference>
<organism evidence="4 5">
    <name type="scientific">Ochrobactrum soli</name>
    <dbReference type="NCBI Taxonomy" id="2448455"/>
    <lineage>
        <taxon>Bacteria</taxon>
        <taxon>Pseudomonadati</taxon>
        <taxon>Pseudomonadota</taxon>
        <taxon>Alphaproteobacteria</taxon>
        <taxon>Hyphomicrobiales</taxon>
        <taxon>Brucellaceae</taxon>
        <taxon>Brucella/Ochrobactrum group</taxon>
        <taxon>Ochrobactrum</taxon>
    </lineage>
</organism>
<evidence type="ECO:0000259" key="2">
    <source>
        <dbReference type="Pfam" id="PF04773"/>
    </source>
</evidence>
<feature type="transmembrane region" description="Helical" evidence="1">
    <location>
        <begin position="81"/>
        <end position="99"/>
    </location>
</feature>
<dbReference type="Pfam" id="PF04773">
    <property type="entry name" value="FecR"/>
    <property type="match status" value="1"/>
</dbReference>
<dbReference type="Pfam" id="PF16220">
    <property type="entry name" value="DUF4880"/>
    <property type="match status" value="1"/>
</dbReference>
<reference evidence="5" key="1">
    <citation type="submission" date="2017-12" db="EMBL/GenBank/DDBJ databases">
        <authorList>
            <person name="Diaz M."/>
        </authorList>
    </citation>
    <scope>NUCLEOTIDE SEQUENCE [LARGE SCALE GENOMIC DNA]</scope>
    <source>
        <strain evidence="5">FI11154</strain>
    </source>
</reference>
<dbReference type="PANTHER" id="PTHR30273">
    <property type="entry name" value="PERIPLASMIC SIGNAL SENSOR AND SIGMA FACTOR ACTIVATOR FECR-RELATED"/>
    <property type="match status" value="1"/>
</dbReference>
<evidence type="ECO:0000313" key="5">
    <source>
        <dbReference type="Proteomes" id="UP000246073"/>
    </source>
</evidence>
<dbReference type="AlphaFoldDB" id="A0A2P9HDM5"/>
<dbReference type="InterPro" id="IPR012373">
    <property type="entry name" value="Ferrdict_sens_TM"/>
</dbReference>